<feature type="compositionally biased region" description="Basic and acidic residues" evidence="1">
    <location>
        <begin position="10"/>
        <end position="23"/>
    </location>
</feature>
<accession>A0A061FTV7</accession>
<name>A0A061FTV7_THECC</name>
<organism evidence="2 3">
    <name type="scientific">Theobroma cacao</name>
    <name type="common">Cacao</name>
    <name type="synonym">Cocoa</name>
    <dbReference type="NCBI Taxonomy" id="3641"/>
    <lineage>
        <taxon>Eukaryota</taxon>
        <taxon>Viridiplantae</taxon>
        <taxon>Streptophyta</taxon>
        <taxon>Embryophyta</taxon>
        <taxon>Tracheophyta</taxon>
        <taxon>Spermatophyta</taxon>
        <taxon>Magnoliopsida</taxon>
        <taxon>eudicotyledons</taxon>
        <taxon>Gunneridae</taxon>
        <taxon>Pentapetalae</taxon>
        <taxon>rosids</taxon>
        <taxon>malvids</taxon>
        <taxon>Malvales</taxon>
        <taxon>Malvaceae</taxon>
        <taxon>Byttnerioideae</taxon>
        <taxon>Theobroma</taxon>
    </lineage>
</organism>
<dbReference type="InParanoid" id="A0A061FTV7"/>
<evidence type="ECO:0000313" key="2">
    <source>
        <dbReference type="EMBL" id="EOY20626.1"/>
    </source>
</evidence>
<sequence>MTPKVPFGARSREGREAAVDHGRMGMSHSHRTRKMHTMTTLEDKILSLCFTGDQGQFPSSMPGCINWEQKQLHHTGEAVGALTLPDFFCPEI</sequence>
<feature type="region of interest" description="Disordered" evidence="1">
    <location>
        <begin position="1"/>
        <end position="33"/>
    </location>
</feature>
<proteinExistence type="predicted"/>
<evidence type="ECO:0000313" key="3">
    <source>
        <dbReference type="Proteomes" id="UP000026915"/>
    </source>
</evidence>
<dbReference type="Gramene" id="EOY20626">
    <property type="protein sequence ID" value="EOY20626"/>
    <property type="gene ID" value="TCM_011996"/>
</dbReference>
<protein>
    <submittedName>
        <fullName evidence="2">Uncharacterized protein</fullName>
    </submittedName>
</protein>
<dbReference type="HOGENOM" id="CLU_2417614_0_0_1"/>
<reference evidence="2 3" key="1">
    <citation type="journal article" date="2013" name="Genome Biol.">
        <title>The genome sequence of the most widely cultivated cacao type and its use to identify candidate genes regulating pod color.</title>
        <authorList>
            <person name="Motamayor J.C."/>
            <person name="Mockaitis K."/>
            <person name="Schmutz J."/>
            <person name="Haiminen N."/>
            <person name="Iii D.L."/>
            <person name="Cornejo O."/>
            <person name="Findley S.D."/>
            <person name="Zheng P."/>
            <person name="Utro F."/>
            <person name="Royaert S."/>
            <person name="Saski C."/>
            <person name="Jenkins J."/>
            <person name="Podicheti R."/>
            <person name="Zhao M."/>
            <person name="Scheffler B.E."/>
            <person name="Stack J.C."/>
            <person name="Feltus F.A."/>
            <person name="Mustiga G.M."/>
            <person name="Amores F."/>
            <person name="Phillips W."/>
            <person name="Marelli J.P."/>
            <person name="May G.D."/>
            <person name="Shapiro H."/>
            <person name="Ma J."/>
            <person name="Bustamante C.D."/>
            <person name="Schnell R.J."/>
            <person name="Main D."/>
            <person name="Gilbert D."/>
            <person name="Parida L."/>
            <person name="Kuhn D.N."/>
        </authorList>
    </citation>
    <scope>NUCLEOTIDE SEQUENCE [LARGE SCALE GENOMIC DNA]</scope>
    <source>
        <strain evidence="3">cv. Matina 1-6</strain>
    </source>
</reference>
<dbReference type="Proteomes" id="UP000026915">
    <property type="component" value="Chromosome 3"/>
</dbReference>
<evidence type="ECO:0000256" key="1">
    <source>
        <dbReference type="SAM" id="MobiDB-lite"/>
    </source>
</evidence>
<dbReference type="AlphaFoldDB" id="A0A061FTV7"/>
<keyword evidence="3" id="KW-1185">Reference proteome</keyword>
<gene>
    <name evidence="2" type="ORF">TCM_011996</name>
</gene>
<dbReference type="EMBL" id="CM001881">
    <property type="protein sequence ID" value="EOY20626.1"/>
    <property type="molecule type" value="Genomic_DNA"/>
</dbReference>